<dbReference type="GO" id="GO:0031071">
    <property type="term" value="F:cysteine desulfurase activity"/>
    <property type="evidence" value="ECO:0007669"/>
    <property type="project" value="UniProtKB-EC"/>
</dbReference>
<dbReference type="GO" id="GO:0046872">
    <property type="term" value="F:metal ion binding"/>
    <property type="evidence" value="ECO:0007669"/>
    <property type="project" value="UniProtKB-KW"/>
</dbReference>
<dbReference type="Proteomes" id="UP000178574">
    <property type="component" value="Unassembled WGS sequence"/>
</dbReference>
<feature type="domain" description="Aminotransferase class V" evidence="9">
    <location>
        <begin position="4"/>
        <end position="373"/>
    </location>
</feature>
<gene>
    <name evidence="10" type="ORF">A2847_02415</name>
</gene>
<keyword evidence="5" id="KW-0663">Pyridoxal phosphate</keyword>
<evidence type="ECO:0000313" key="11">
    <source>
        <dbReference type="Proteomes" id="UP000178574"/>
    </source>
</evidence>
<comment type="caution">
    <text evidence="10">The sequence shown here is derived from an EMBL/GenBank/DDBJ whole genome shotgun (WGS) entry which is preliminary data.</text>
</comment>
<name>A0A1G2KAF0_9BACT</name>
<evidence type="ECO:0000256" key="1">
    <source>
        <dbReference type="ARBA" id="ARBA00001933"/>
    </source>
</evidence>
<evidence type="ECO:0000256" key="6">
    <source>
        <dbReference type="ARBA" id="ARBA00023004"/>
    </source>
</evidence>
<dbReference type="InterPro" id="IPR016454">
    <property type="entry name" value="Cysteine_dSase"/>
</dbReference>
<dbReference type="Pfam" id="PF00266">
    <property type="entry name" value="Aminotran_5"/>
    <property type="match status" value="1"/>
</dbReference>
<dbReference type="InterPro" id="IPR015424">
    <property type="entry name" value="PyrdxlP-dep_Trfase"/>
</dbReference>
<comment type="similarity">
    <text evidence="2">Belongs to the class-V pyridoxal-phosphate-dependent aminotransferase family. NifS/IscS subfamily.</text>
</comment>
<evidence type="ECO:0000256" key="7">
    <source>
        <dbReference type="ARBA" id="ARBA00023014"/>
    </source>
</evidence>
<proteinExistence type="inferred from homology"/>
<dbReference type="Gene3D" id="3.90.1150.10">
    <property type="entry name" value="Aspartate Aminotransferase, domain 1"/>
    <property type="match status" value="1"/>
</dbReference>
<comment type="catalytic activity">
    <reaction evidence="8">
        <text>(sulfur carrier)-H + L-cysteine = (sulfur carrier)-SH + L-alanine</text>
        <dbReference type="Rhea" id="RHEA:43892"/>
        <dbReference type="Rhea" id="RHEA-COMP:14737"/>
        <dbReference type="Rhea" id="RHEA-COMP:14739"/>
        <dbReference type="ChEBI" id="CHEBI:29917"/>
        <dbReference type="ChEBI" id="CHEBI:35235"/>
        <dbReference type="ChEBI" id="CHEBI:57972"/>
        <dbReference type="ChEBI" id="CHEBI:64428"/>
        <dbReference type="EC" id="2.8.1.7"/>
    </reaction>
</comment>
<dbReference type="GO" id="GO:0051536">
    <property type="term" value="F:iron-sulfur cluster binding"/>
    <property type="evidence" value="ECO:0007669"/>
    <property type="project" value="UniProtKB-KW"/>
</dbReference>
<protein>
    <recommendedName>
        <fullName evidence="9">Aminotransferase class V domain-containing protein</fullName>
    </recommendedName>
</protein>
<evidence type="ECO:0000259" key="9">
    <source>
        <dbReference type="Pfam" id="PF00266"/>
    </source>
</evidence>
<accession>A0A1G2KAF0</accession>
<reference evidence="10 11" key="1">
    <citation type="journal article" date="2016" name="Nat. Commun.">
        <title>Thousands of microbial genomes shed light on interconnected biogeochemical processes in an aquifer system.</title>
        <authorList>
            <person name="Anantharaman K."/>
            <person name="Brown C.T."/>
            <person name="Hug L.A."/>
            <person name="Sharon I."/>
            <person name="Castelle C.J."/>
            <person name="Probst A.J."/>
            <person name="Thomas B.C."/>
            <person name="Singh A."/>
            <person name="Wilkins M.J."/>
            <person name="Karaoz U."/>
            <person name="Brodie E.L."/>
            <person name="Williams K.H."/>
            <person name="Hubbard S.S."/>
            <person name="Banfield J.F."/>
        </authorList>
    </citation>
    <scope>NUCLEOTIDE SEQUENCE [LARGE SCALE GENOMIC DNA]</scope>
</reference>
<dbReference type="PIRSF" id="PIRSF005572">
    <property type="entry name" value="NifS"/>
    <property type="match status" value="1"/>
</dbReference>
<evidence type="ECO:0000256" key="5">
    <source>
        <dbReference type="ARBA" id="ARBA00022898"/>
    </source>
</evidence>
<keyword evidence="7" id="KW-0411">Iron-sulfur</keyword>
<keyword evidence="6" id="KW-0408">Iron</keyword>
<dbReference type="PANTHER" id="PTHR11601:SF34">
    <property type="entry name" value="CYSTEINE DESULFURASE"/>
    <property type="match status" value="1"/>
</dbReference>
<keyword evidence="3" id="KW-0808">Transferase</keyword>
<sequence>MKQVYLDYAAATPLDPRVKEAMAPYWDKEFGNPSSLHPLGLRAKDAVEDSRRRIAEILGARPEEIVFTGGGTEAVNLAIFGVAARNPSGHVITTPIEHHAVLESLRALERRGFSMTFVSVDQDGLVNSDEIARSIREETVLISVMYANNEIGTIEPIAEIGARVKKWKKEHGRALSDPPYFFTDACQAAGYLSLDAGKLGADFLAYSGSKIYGPKGAGALFIRKGIPLEPVIYGGGQEHGLRSGTENVPGVVGLCRALEIADEEREKESARARTLRDYFLIEFKTKFPEARINGSIEARLPNNISVSFLDIEGDACVMYLGEKGVFASTGSACSSVSLEPSHVLEAIRCPNEFLHGSVRFTLGRRTEKGDIDYAVEKISEVLQILKKK</sequence>
<evidence type="ECO:0000256" key="2">
    <source>
        <dbReference type="ARBA" id="ARBA00006490"/>
    </source>
</evidence>
<evidence type="ECO:0000256" key="4">
    <source>
        <dbReference type="ARBA" id="ARBA00022723"/>
    </source>
</evidence>
<evidence type="ECO:0000256" key="8">
    <source>
        <dbReference type="ARBA" id="ARBA00050776"/>
    </source>
</evidence>
<dbReference type="SUPFAM" id="SSF53383">
    <property type="entry name" value="PLP-dependent transferases"/>
    <property type="match status" value="1"/>
</dbReference>
<dbReference type="AlphaFoldDB" id="A0A1G2KAF0"/>
<comment type="cofactor">
    <cofactor evidence="1">
        <name>pyridoxal 5'-phosphate</name>
        <dbReference type="ChEBI" id="CHEBI:597326"/>
    </cofactor>
</comment>
<dbReference type="PANTHER" id="PTHR11601">
    <property type="entry name" value="CYSTEINE DESULFURYLASE FAMILY MEMBER"/>
    <property type="match status" value="1"/>
</dbReference>
<organism evidence="10 11">
    <name type="scientific">Candidatus Sungbacteria bacterium RIFCSPHIGHO2_01_FULL_50_25</name>
    <dbReference type="NCBI Taxonomy" id="1802265"/>
    <lineage>
        <taxon>Bacteria</taxon>
        <taxon>Candidatus Sungiibacteriota</taxon>
    </lineage>
</organism>
<dbReference type="InterPro" id="IPR000192">
    <property type="entry name" value="Aminotrans_V_dom"/>
</dbReference>
<keyword evidence="4" id="KW-0479">Metal-binding</keyword>
<dbReference type="Gene3D" id="1.10.260.50">
    <property type="match status" value="1"/>
</dbReference>
<evidence type="ECO:0000313" key="10">
    <source>
        <dbReference type="EMBL" id="OGZ95450.1"/>
    </source>
</evidence>
<dbReference type="EMBL" id="MHQD01000033">
    <property type="protein sequence ID" value="OGZ95450.1"/>
    <property type="molecule type" value="Genomic_DNA"/>
</dbReference>
<dbReference type="Gene3D" id="3.40.640.10">
    <property type="entry name" value="Type I PLP-dependent aspartate aminotransferase-like (Major domain)"/>
    <property type="match status" value="1"/>
</dbReference>
<evidence type="ECO:0000256" key="3">
    <source>
        <dbReference type="ARBA" id="ARBA00022679"/>
    </source>
</evidence>
<dbReference type="InterPro" id="IPR015422">
    <property type="entry name" value="PyrdxlP-dep_Trfase_small"/>
</dbReference>
<dbReference type="InterPro" id="IPR015421">
    <property type="entry name" value="PyrdxlP-dep_Trfase_major"/>
</dbReference>